<dbReference type="GO" id="GO:0019242">
    <property type="term" value="P:methylglyoxal biosynthetic process"/>
    <property type="evidence" value="ECO:0007669"/>
    <property type="project" value="InterPro"/>
</dbReference>
<dbReference type="Gene3D" id="2.60.200.40">
    <property type="match status" value="1"/>
</dbReference>
<proteinExistence type="predicted"/>
<dbReference type="KEGG" id="ssan:NX02_12800"/>
<dbReference type="GO" id="GO:0008654">
    <property type="term" value="P:phospholipid biosynthetic process"/>
    <property type="evidence" value="ECO:0007669"/>
    <property type="project" value="InterPro"/>
</dbReference>
<dbReference type="OrthoDB" id="142078at2"/>
<dbReference type="AlphaFoldDB" id="W0AD78"/>
<dbReference type="PANTHER" id="PTHR30492:SF0">
    <property type="entry name" value="METHYLGLYOXAL SYNTHASE"/>
    <property type="match status" value="1"/>
</dbReference>
<dbReference type="InterPro" id="IPR045540">
    <property type="entry name" value="YegS/DAGK_C"/>
</dbReference>
<evidence type="ECO:0000313" key="3">
    <source>
        <dbReference type="Proteomes" id="UP000018851"/>
    </source>
</evidence>
<dbReference type="PATRIC" id="fig|1123269.5.peg.2489"/>
<accession>W0AD78</accession>
<dbReference type="STRING" id="1123269.NX02_12800"/>
<dbReference type="GO" id="GO:0005524">
    <property type="term" value="F:ATP binding"/>
    <property type="evidence" value="ECO:0007669"/>
    <property type="project" value="InterPro"/>
</dbReference>
<dbReference type="PANTHER" id="PTHR30492">
    <property type="entry name" value="METHYLGLYOXAL SYNTHASE"/>
    <property type="match status" value="1"/>
</dbReference>
<dbReference type="InterPro" id="IPR017438">
    <property type="entry name" value="ATP-NAD_kinase_N"/>
</dbReference>
<dbReference type="RefSeq" id="WP_025292466.1">
    <property type="nucleotide sequence ID" value="NZ_CP006644.1"/>
</dbReference>
<dbReference type="SUPFAM" id="SSF111331">
    <property type="entry name" value="NAD kinase/diacylglycerol kinase-like"/>
    <property type="match status" value="1"/>
</dbReference>
<dbReference type="Gene3D" id="3.40.50.10330">
    <property type="entry name" value="Probable inorganic polyphosphate/atp-NAD kinase, domain 1"/>
    <property type="match status" value="1"/>
</dbReference>
<dbReference type="PROSITE" id="PS50146">
    <property type="entry name" value="DAGK"/>
    <property type="match status" value="1"/>
</dbReference>
<evidence type="ECO:0000259" key="1">
    <source>
        <dbReference type="PROSITE" id="PS50146"/>
    </source>
</evidence>
<dbReference type="InterPro" id="IPR001206">
    <property type="entry name" value="Diacylglycerol_kinase_cat_dom"/>
</dbReference>
<sequence>MNQPSPVPKRAILVVNAKSRKGREMFRHAVVRLRESGIEVIKAYPVRKPSKLQPTIEEAVNSGAPMVIVGGGDGSLSSSVDYFVGKDCVFALLPLGTANSFARGLGIPLDVDSAIDVIANGRRRRIDLGMIDDDYYANCAAIGVSPLIAETVPHKLKRALGRVGYLMWATYQMTRFRPFKLTVGDGPDAETIDALEVRIANGRYHGGTELVEDAELDSGEIIVQAVVGTKSSTLAWSWFTSVVKMRARKKTYREFRGTAMRITTDPPLPISIDGEVLAHTPVMAKVAKGVIEVVAPADA</sequence>
<name>W0AD78_9SPHN</name>
<feature type="domain" description="DAGKc" evidence="1">
    <location>
        <begin position="6"/>
        <end position="135"/>
    </location>
</feature>
<dbReference type="Proteomes" id="UP000018851">
    <property type="component" value="Chromosome"/>
</dbReference>
<organism evidence="2 3">
    <name type="scientific">Sphingomonas sanxanigenens DSM 19645 = NX02</name>
    <dbReference type="NCBI Taxonomy" id="1123269"/>
    <lineage>
        <taxon>Bacteria</taxon>
        <taxon>Pseudomonadati</taxon>
        <taxon>Pseudomonadota</taxon>
        <taxon>Alphaproteobacteria</taxon>
        <taxon>Sphingomonadales</taxon>
        <taxon>Sphingomonadaceae</taxon>
        <taxon>Sphingomonas</taxon>
    </lineage>
</organism>
<dbReference type="EMBL" id="CP006644">
    <property type="protein sequence ID" value="AHE54258.1"/>
    <property type="molecule type" value="Genomic_DNA"/>
</dbReference>
<protein>
    <recommendedName>
        <fullName evidence="1">DAGKc domain-containing protein</fullName>
    </recommendedName>
</protein>
<dbReference type="GO" id="GO:0005829">
    <property type="term" value="C:cytosol"/>
    <property type="evidence" value="ECO:0007669"/>
    <property type="project" value="TreeGrafter"/>
</dbReference>
<keyword evidence="3" id="KW-1185">Reference proteome</keyword>
<reference evidence="2 3" key="1">
    <citation type="submission" date="2013-07" db="EMBL/GenBank/DDBJ databases">
        <title>Completed genome of Sphingomonas sanxanigenens NX02.</title>
        <authorList>
            <person name="Ma T."/>
            <person name="Huang H."/>
            <person name="Wu M."/>
            <person name="Li X."/>
            <person name="Li G."/>
        </authorList>
    </citation>
    <scope>NUCLEOTIDE SEQUENCE [LARGE SCALE GENOMIC DNA]</scope>
    <source>
        <strain evidence="2 3">NX02</strain>
    </source>
</reference>
<gene>
    <name evidence="2" type="ORF">NX02_12800</name>
</gene>
<dbReference type="HOGENOM" id="CLU_045532_5_1_5"/>
<dbReference type="NCBIfam" id="TIGR00147">
    <property type="entry name" value="YegS/Rv2252/BmrU family lipid kinase"/>
    <property type="match status" value="1"/>
</dbReference>
<dbReference type="eggNOG" id="COG1597">
    <property type="taxonomic scope" value="Bacteria"/>
</dbReference>
<dbReference type="InterPro" id="IPR004363">
    <property type="entry name" value="Methylgl_synth"/>
</dbReference>
<dbReference type="InterPro" id="IPR016064">
    <property type="entry name" value="NAD/diacylglycerol_kinase_sf"/>
</dbReference>
<evidence type="ECO:0000313" key="2">
    <source>
        <dbReference type="EMBL" id="AHE54258.1"/>
    </source>
</evidence>
<dbReference type="GO" id="GO:0008929">
    <property type="term" value="F:methylglyoxal synthase activity"/>
    <property type="evidence" value="ECO:0007669"/>
    <property type="project" value="InterPro"/>
</dbReference>
<dbReference type="Pfam" id="PF19279">
    <property type="entry name" value="YegS_C"/>
    <property type="match status" value="1"/>
</dbReference>
<dbReference type="GO" id="GO:0016301">
    <property type="term" value="F:kinase activity"/>
    <property type="evidence" value="ECO:0007669"/>
    <property type="project" value="InterPro"/>
</dbReference>
<dbReference type="InterPro" id="IPR005218">
    <property type="entry name" value="Diacylglycerol/lipid_kinase"/>
</dbReference>
<dbReference type="Pfam" id="PF00781">
    <property type="entry name" value="DAGK_cat"/>
    <property type="match status" value="1"/>
</dbReference>